<dbReference type="Proteomes" id="UP001589854">
    <property type="component" value="Unassembled WGS sequence"/>
</dbReference>
<accession>A0ABV6GLW1</accession>
<protein>
    <submittedName>
        <fullName evidence="2">YhcN/YlaJ family sporulation lipoprotein</fullName>
    </submittedName>
</protein>
<dbReference type="EMBL" id="JBHLVO010000042">
    <property type="protein sequence ID" value="MFC0274683.1"/>
    <property type="molecule type" value="Genomic_DNA"/>
</dbReference>
<dbReference type="PROSITE" id="PS51257">
    <property type="entry name" value="PROKAR_LIPOPROTEIN"/>
    <property type="match status" value="1"/>
</dbReference>
<evidence type="ECO:0000313" key="3">
    <source>
        <dbReference type="Proteomes" id="UP001589854"/>
    </source>
</evidence>
<dbReference type="Pfam" id="PF09580">
    <property type="entry name" value="Spore_YhcN_YlaJ"/>
    <property type="match status" value="1"/>
</dbReference>
<reference evidence="2 3" key="1">
    <citation type="submission" date="2024-09" db="EMBL/GenBank/DDBJ databases">
        <authorList>
            <person name="Sun Q."/>
            <person name="Mori K."/>
        </authorList>
    </citation>
    <scope>NUCLEOTIDE SEQUENCE [LARGE SCALE GENOMIC DNA]</scope>
    <source>
        <strain evidence="2 3">CCM 7228</strain>
    </source>
</reference>
<dbReference type="NCBIfam" id="TIGR02898">
    <property type="entry name" value="spore_YhcN_YlaJ"/>
    <property type="match status" value="1"/>
</dbReference>
<evidence type="ECO:0000313" key="2">
    <source>
        <dbReference type="EMBL" id="MFC0274683.1"/>
    </source>
</evidence>
<gene>
    <name evidence="2" type="ORF">ACFFIX_25485</name>
</gene>
<comment type="caution">
    <text evidence="2">The sequence shown here is derived from an EMBL/GenBank/DDBJ whole genome shotgun (WGS) entry which is preliminary data.</text>
</comment>
<keyword evidence="3" id="KW-1185">Reference proteome</keyword>
<name>A0ABV6GLW1_9BACI</name>
<dbReference type="InterPro" id="IPR014247">
    <property type="entry name" value="Spore_lipoprot_YhcN/YlaJ"/>
</dbReference>
<feature type="compositionally biased region" description="Polar residues" evidence="1">
    <location>
        <begin position="193"/>
        <end position="203"/>
    </location>
</feature>
<evidence type="ECO:0000256" key="1">
    <source>
        <dbReference type="SAM" id="MobiDB-lite"/>
    </source>
</evidence>
<sequence>MRHLLTVLLILTFVISGCSTNEGSQGESANEYETKPINVKNSVEDPVDKETGQQISKHLVDIATRIPGVNDATAVVLGKYAVVGIDIDSKLDRNKAESIKYSVAESLKHDPHGANSVIIADADTNERLREMAREIEDGRPVLGILDELAAIVGRVIPEIPADILDNQQKEPTEQEQDQLNPQEEKELNKEQQDQSNNQMDKKD</sequence>
<organism evidence="2 3">
    <name type="scientific">Metabacillus herbersteinensis</name>
    <dbReference type="NCBI Taxonomy" id="283816"/>
    <lineage>
        <taxon>Bacteria</taxon>
        <taxon>Bacillati</taxon>
        <taxon>Bacillota</taxon>
        <taxon>Bacilli</taxon>
        <taxon>Bacillales</taxon>
        <taxon>Bacillaceae</taxon>
        <taxon>Metabacillus</taxon>
    </lineage>
</organism>
<feature type="region of interest" description="Disordered" evidence="1">
    <location>
        <begin position="163"/>
        <end position="203"/>
    </location>
</feature>
<proteinExistence type="predicted"/>
<dbReference type="RefSeq" id="WP_378939175.1">
    <property type="nucleotide sequence ID" value="NZ_JBHLVO010000042.1"/>
</dbReference>
<dbReference type="InterPro" id="IPR019076">
    <property type="entry name" value="Spore_lipoprot_YhcN/YlaJ-like"/>
</dbReference>
<feature type="compositionally biased region" description="Basic and acidic residues" evidence="1">
    <location>
        <begin position="182"/>
        <end position="192"/>
    </location>
</feature>
<keyword evidence="2" id="KW-0449">Lipoprotein</keyword>